<sequence>MVIGAYSCRRMTARWPLAIFHNIIDVSSYNGHLSQYH</sequence>
<dbReference type="AlphaFoldDB" id="A0A0K2V978"/>
<proteinExistence type="predicted"/>
<organism evidence="1">
    <name type="scientific">Lepeophtheirus salmonis</name>
    <name type="common">Salmon louse</name>
    <name type="synonym">Caligus salmonis</name>
    <dbReference type="NCBI Taxonomy" id="72036"/>
    <lineage>
        <taxon>Eukaryota</taxon>
        <taxon>Metazoa</taxon>
        <taxon>Ecdysozoa</taxon>
        <taxon>Arthropoda</taxon>
        <taxon>Crustacea</taxon>
        <taxon>Multicrustacea</taxon>
        <taxon>Hexanauplia</taxon>
        <taxon>Copepoda</taxon>
        <taxon>Siphonostomatoida</taxon>
        <taxon>Caligidae</taxon>
        <taxon>Lepeophtheirus</taxon>
    </lineage>
</organism>
<accession>A0A0K2V978</accession>
<name>A0A0K2V978_LEPSM</name>
<reference evidence="1" key="1">
    <citation type="submission" date="2014-05" db="EMBL/GenBank/DDBJ databases">
        <authorList>
            <person name="Chronopoulou M."/>
        </authorList>
    </citation>
    <scope>NUCLEOTIDE SEQUENCE</scope>
    <source>
        <tissue evidence="1">Whole organism</tissue>
    </source>
</reference>
<evidence type="ECO:0000313" key="1">
    <source>
        <dbReference type="EMBL" id="CDW47039.1"/>
    </source>
</evidence>
<protein>
    <submittedName>
        <fullName evidence="1">PiggyBac transposable elementderived protein 4like [Takifugu rubripes]</fullName>
    </submittedName>
</protein>
<dbReference type="EMBL" id="HACA01029678">
    <property type="protein sequence ID" value="CDW47039.1"/>
    <property type="molecule type" value="Transcribed_RNA"/>
</dbReference>